<dbReference type="Pfam" id="PF20826">
    <property type="entry name" value="PHD_5"/>
    <property type="match status" value="1"/>
</dbReference>
<organism evidence="7 8">
    <name type="scientific">Periconia macrospinosa</name>
    <dbReference type="NCBI Taxonomy" id="97972"/>
    <lineage>
        <taxon>Eukaryota</taxon>
        <taxon>Fungi</taxon>
        <taxon>Dikarya</taxon>
        <taxon>Ascomycota</taxon>
        <taxon>Pezizomycotina</taxon>
        <taxon>Dothideomycetes</taxon>
        <taxon>Pleosporomycetidae</taxon>
        <taxon>Pleosporales</taxon>
        <taxon>Massarineae</taxon>
        <taxon>Periconiaceae</taxon>
        <taxon>Periconia</taxon>
    </lineage>
</organism>
<dbReference type="Gene3D" id="3.30.40.10">
    <property type="entry name" value="Zinc/RING finger domain, C3HC4 (zinc finger)"/>
    <property type="match status" value="1"/>
</dbReference>
<feature type="region of interest" description="Disordered" evidence="5">
    <location>
        <begin position="293"/>
        <end position="318"/>
    </location>
</feature>
<dbReference type="PROSITE" id="PS01359">
    <property type="entry name" value="ZF_PHD_1"/>
    <property type="match status" value="1"/>
</dbReference>
<feature type="region of interest" description="Disordered" evidence="5">
    <location>
        <begin position="1"/>
        <end position="34"/>
    </location>
</feature>
<feature type="region of interest" description="Disordered" evidence="5">
    <location>
        <begin position="664"/>
        <end position="683"/>
    </location>
</feature>
<sequence>MSLDQHLHGPSDWHFPSPTSTPKSHTFTDSSLKTPKTDAFPPSYFLDAWSTPVVNGHQTPAQTPCFTLSTPIDRPSTSQSLQVRTPEDPDFHVNHFAAGNLPLPPVDPARRLSSSPDPHLVKQAGFLQGSNHTLRPRPVSMDTSQMQTPPPTRHATSRRSLQLSTGGNGNDVATPATVIHQTPAQMPPVDGLFGQTPFGFPGLQFSPDLGQQFSTGPMSAPPLLPQSRLFWDHPNDSSQMDVEVPLTHDPFGPTPHKMDGNNNWSTFQATPTANNTLNSQSFQALHEMSSTAGPMDSFTLTSNGGDNSRPHSLISPSGGVDPNMLFSFSSEGPAASFDSSFQMPQLQIKNRQPYATQLEDSLSEKESARKSRGQHSRTSTNSSSSLPGSRPSLQRKVNEAARGGDSRRSSEHDLRRQYPGLWADDDSDSEEENTTLSRNTSFNMPRRRTSKHARIDNDGFTRSDSFKMPRSSSRPSSGVYDQSSFDTIRPTRRVADHPNRRFSMMDFPSNFGGGLDNQDQSMPDSPGDALGALKRVIEGRQKNTDNSAQNTLRAHNQRWAQASADFANANSSYDPFPTSFTASPSNSAETGLTTPSTDRSSLSGDSVRCVCNGGDDGLTMIQCESCNKWLHMGCVGLNQRSVPPVYVCVYCTGQTPIARGGRIRGPVPGPFDSPLTHKSVFRR</sequence>
<feature type="compositionally biased region" description="Low complexity" evidence="5">
    <location>
        <begin position="376"/>
        <end position="392"/>
    </location>
</feature>
<dbReference type="GO" id="GO:0008270">
    <property type="term" value="F:zinc ion binding"/>
    <property type="evidence" value="ECO:0007669"/>
    <property type="project" value="UniProtKB-KW"/>
</dbReference>
<dbReference type="GO" id="GO:0034967">
    <property type="term" value="C:Set3 complex"/>
    <property type="evidence" value="ECO:0007669"/>
    <property type="project" value="TreeGrafter"/>
</dbReference>
<evidence type="ECO:0000256" key="1">
    <source>
        <dbReference type="ARBA" id="ARBA00022723"/>
    </source>
</evidence>
<keyword evidence="2" id="KW-0863">Zinc-finger</keyword>
<dbReference type="GO" id="GO:0070210">
    <property type="term" value="C:Rpd3L-Expanded complex"/>
    <property type="evidence" value="ECO:0007669"/>
    <property type="project" value="TreeGrafter"/>
</dbReference>
<name>A0A2V1DFS4_9PLEO</name>
<evidence type="ECO:0000259" key="6">
    <source>
        <dbReference type="SMART" id="SM00249"/>
    </source>
</evidence>
<feature type="region of interest" description="Disordered" evidence="5">
    <location>
        <begin position="355"/>
        <end position="484"/>
    </location>
</feature>
<feature type="compositionally biased region" description="Basic and acidic residues" evidence="5">
    <location>
        <begin position="396"/>
        <end position="416"/>
    </location>
</feature>
<feature type="compositionally biased region" description="Acidic residues" evidence="5">
    <location>
        <begin position="423"/>
        <end position="433"/>
    </location>
</feature>
<keyword evidence="4" id="KW-0156">Chromatin regulator</keyword>
<keyword evidence="3" id="KW-0862">Zinc</keyword>
<feature type="region of interest" description="Disordered" evidence="5">
    <location>
        <begin position="127"/>
        <end position="171"/>
    </location>
</feature>
<accession>A0A2V1DFS4</accession>
<feature type="compositionally biased region" description="Polar residues" evidence="5">
    <location>
        <begin position="293"/>
        <end position="306"/>
    </location>
</feature>
<dbReference type="GO" id="GO:0006325">
    <property type="term" value="P:chromatin organization"/>
    <property type="evidence" value="ECO:0007669"/>
    <property type="project" value="UniProtKB-KW"/>
</dbReference>
<reference evidence="7 8" key="1">
    <citation type="journal article" date="2018" name="Sci. Rep.">
        <title>Comparative genomics provides insights into the lifestyle and reveals functional heterogeneity of dark septate endophytic fungi.</title>
        <authorList>
            <person name="Knapp D.G."/>
            <person name="Nemeth J.B."/>
            <person name="Barry K."/>
            <person name="Hainaut M."/>
            <person name="Henrissat B."/>
            <person name="Johnson J."/>
            <person name="Kuo A."/>
            <person name="Lim J.H.P."/>
            <person name="Lipzen A."/>
            <person name="Nolan M."/>
            <person name="Ohm R.A."/>
            <person name="Tamas L."/>
            <person name="Grigoriev I.V."/>
            <person name="Spatafora J.W."/>
            <person name="Nagy L.G."/>
            <person name="Kovacs G.M."/>
        </authorList>
    </citation>
    <scope>NUCLEOTIDE SEQUENCE [LARGE SCALE GENOMIC DNA]</scope>
    <source>
        <strain evidence="7 8">DSE2036</strain>
    </source>
</reference>
<evidence type="ECO:0000313" key="7">
    <source>
        <dbReference type="EMBL" id="PVH96888.1"/>
    </source>
</evidence>
<feature type="region of interest" description="Disordered" evidence="5">
    <location>
        <begin position="577"/>
        <end position="600"/>
    </location>
</feature>
<dbReference type="PANTHER" id="PTHR46462">
    <property type="entry name" value="UPSET, ISOFORM A"/>
    <property type="match status" value="1"/>
</dbReference>
<keyword evidence="8" id="KW-1185">Reference proteome</keyword>
<evidence type="ECO:0000256" key="4">
    <source>
        <dbReference type="ARBA" id="ARBA00022853"/>
    </source>
</evidence>
<feature type="compositionally biased region" description="Polar residues" evidence="5">
    <location>
        <begin position="434"/>
        <end position="443"/>
    </location>
</feature>
<dbReference type="STRING" id="97972.A0A2V1DFS4"/>
<feature type="compositionally biased region" description="Basic and acidic residues" evidence="5">
    <location>
        <begin position="1"/>
        <end position="11"/>
    </location>
</feature>
<dbReference type="SMART" id="SM00249">
    <property type="entry name" value="PHD"/>
    <property type="match status" value="1"/>
</dbReference>
<dbReference type="AlphaFoldDB" id="A0A2V1DFS4"/>
<evidence type="ECO:0000256" key="5">
    <source>
        <dbReference type="SAM" id="MobiDB-lite"/>
    </source>
</evidence>
<protein>
    <recommendedName>
        <fullName evidence="6">Zinc finger PHD-type domain-containing protein</fullName>
    </recommendedName>
</protein>
<dbReference type="InterPro" id="IPR011011">
    <property type="entry name" value="Znf_FYVE_PHD"/>
</dbReference>
<dbReference type="OrthoDB" id="436852at2759"/>
<feature type="compositionally biased region" description="Basic and acidic residues" evidence="5">
    <location>
        <begin position="453"/>
        <end position="467"/>
    </location>
</feature>
<proteinExistence type="predicted"/>
<dbReference type="InterPro" id="IPR001965">
    <property type="entry name" value="Znf_PHD"/>
</dbReference>
<dbReference type="InterPro" id="IPR019786">
    <property type="entry name" value="Zinc_finger_PHD-type_CS"/>
</dbReference>
<evidence type="ECO:0000256" key="2">
    <source>
        <dbReference type="ARBA" id="ARBA00022771"/>
    </source>
</evidence>
<dbReference type="Proteomes" id="UP000244855">
    <property type="component" value="Unassembled WGS sequence"/>
</dbReference>
<dbReference type="InterPro" id="IPR013083">
    <property type="entry name" value="Znf_RING/FYVE/PHD"/>
</dbReference>
<dbReference type="PANTHER" id="PTHR46462:SF3">
    <property type="entry name" value="UPSET, ISOFORM A"/>
    <property type="match status" value="1"/>
</dbReference>
<feature type="compositionally biased region" description="Polar residues" evidence="5">
    <location>
        <begin position="17"/>
        <end position="34"/>
    </location>
</feature>
<gene>
    <name evidence="7" type="ORF">DM02DRAFT_101925</name>
</gene>
<feature type="compositionally biased region" description="Polar residues" evidence="5">
    <location>
        <begin position="470"/>
        <end position="484"/>
    </location>
</feature>
<evidence type="ECO:0000313" key="8">
    <source>
        <dbReference type="Proteomes" id="UP000244855"/>
    </source>
</evidence>
<dbReference type="GO" id="GO:0006355">
    <property type="term" value="P:regulation of DNA-templated transcription"/>
    <property type="evidence" value="ECO:0007669"/>
    <property type="project" value="TreeGrafter"/>
</dbReference>
<keyword evidence="1" id="KW-0479">Metal-binding</keyword>
<evidence type="ECO:0000256" key="3">
    <source>
        <dbReference type="ARBA" id="ARBA00022833"/>
    </source>
</evidence>
<dbReference type="EMBL" id="KZ805451">
    <property type="protein sequence ID" value="PVH96888.1"/>
    <property type="molecule type" value="Genomic_DNA"/>
</dbReference>
<dbReference type="SUPFAM" id="SSF57903">
    <property type="entry name" value="FYVE/PHD zinc finger"/>
    <property type="match status" value="1"/>
</dbReference>
<feature type="domain" description="Zinc finger PHD-type" evidence="6">
    <location>
        <begin position="608"/>
        <end position="652"/>
    </location>
</feature>